<dbReference type="RefSeq" id="XP_012337724.1">
    <property type="nucleotide sequence ID" value="XM_012482301.1"/>
</dbReference>
<keyword evidence="4" id="KW-1185">Reference proteome</keyword>
<dbReference type="GeneID" id="24270007"/>
<accession>A0A0D9QFT4</accession>
<keyword evidence="1" id="KW-0175">Coiled coil</keyword>
<feature type="region of interest" description="Disordered" evidence="2">
    <location>
        <begin position="299"/>
        <end position="410"/>
    </location>
</feature>
<dbReference type="AlphaFoldDB" id="A0A0D9QFT4"/>
<name>A0A0D9QFT4_PLAFR</name>
<dbReference type="OMA" id="DYYNGEN"/>
<evidence type="ECO:0000313" key="3">
    <source>
        <dbReference type="EMBL" id="KJP85662.1"/>
    </source>
</evidence>
<gene>
    <name evidence="3" type="ORF">AK88_04693</name>
</gene>
<evidence type="ECO:0000256" key="1">
    <source>
        <dbReference type="SAM" id="Coils"/>
    </source>
</evidence>
<dbReference type="VEuPathDB" id="PlasmoDB:AK88_04693"/>
<feature type="coiled-coil region" evidence="1">
    <location>
        <begin position="148"/>
        <end position="175"/>
    </location>
</feature>
<organism evidence="3 4">
    <name type="scientific">Plasmodium fragile</name>
    <dbReference type="NCBI Taxonomy" id="5857"/>
    <lineage>
        <taxon>Eukaryota</taxon>
        <taxon>Sar</taxon>
        <taxon>Alveolata</taxon>
        <taxon>Apicomplexa</taxon>
        <taxon>Aconoidasida</taxon>
        <taxon>Haemosporida</taxon>
        <taxon>Plasmodiidae</taxon>
        <taxon>Plasmodium</taxon>
        <taxon>Plasmodium (Plasmodium)</taxon>
    </lineage>
</organism>
<evidence type="ECO:0000256" key="2">
    <source>
        <dbReference type="SAM" id="MobiDB-lite"/>
    </source>
</evidence>
<dbReference type="EMBL" id="KQ001716">
    <property type="protein sequence ID" value="KJP85662.1"/>
    <property type="molecule type" value="Genomic_DNA"/>
</dbReference>
<feature type="compositionally biased region" description="Low complexity" evidence="2">
    <location>
        <begin position="299"/>
        <end position="312"/>
    </location>
</feature>
<feature type="compositionally biased region" description="Basic and acidic residues" evidence="2">
    <location>
        <begin position="314"/>
        <end position="337"/>
    </location>
</feature>
<sequence>MTQSTNAPLTLYSRVEVDKPFSTLSEKYYVSQPYNPHIPILGNIHRGSFPSYGIDNYDYYNGENFHSKRIKVNQDPKPEVAKTEQVENNAEKLGTTNNMLSLFQVVMIIVLLMRLGRNVSTRLRRKHEERKKLLKFLDNENKKIRIDDKLMAEKLKKLEHKIQKEEEEMEVKWKEIRAKLKAKIKKNPSKNRLPGIGPYYDKDKMRLDRKMDAVNINYEKYKLKKEKRWHAMKAAYHKKLNKMHDKQSKRKRRKCKQMFLFERKWNFGPRTMKEYLKLKEEECNRANDPYTGLNLKEAATAAAETAETTDTTDATEKAEVEETAEEKETAETEKTVKGQESQEQAKQQKKGDKAEGREAVKTEEKAEEKEKKAEKEEENDEEYEYYVDEDYDDYADYEDDVNYYMNSDDE</sequence>
<evidence type="ECO:0000313" key="4">
    <source>
        <dbReference type="Proteomes" id="UP000054561"/>
    </source>
</evidence>
<dbReference type="OrthoDB" id="387298at2759"/>
<dbReference type="Proteomes" id="UP000054561">
    <property type="component" value="Unassembled WGS sequence"/>
</dbReference>
<feature type="compositionally biased region" description="Basic and acidic residues" evidence="2">
    <location>
        <begin position="349"/>
        <end position="375"/>
    </location>
</feature>
<feature type="compositionally biased region" description="Acidic residues" evidence="2">
    <location>
        <begin position="376"/>
        <end position="410"/>
    </location>
</feature>
<protein>
    <submittedName>
        <fullName evidence="3">Uncharacterized protein</fullName>
    </submittedName>
</protein>
<reference evidence="3 4" key="1">
    <citation type="submission" date="2014-03" db="EMBL/GenBank/DDBJ databases">
        <title>The Genome Sequence of Plasmodium fragile nilgiri.</title>
        <authorList>
            <consortium name="The Broad Institute Genomics Platform"/>
            <consortium name="The Broad Institute Genome Sequencing Center for Infectious Disease"/>
            <person name="Neafsey D."/>
            <person name="Duraisingh M."/>
            <person name="Young S.K."/>
            <person name="Zeng Q."/>
            <person name="Gargeya S."/>
            <person name="Abouelleil A."/>
            <person name="Alvarado L."/>
            <person name="Chapman S.B."/>
            <person name="Gainer-Dewar J."/>
            <person name="Goldberg J."/>
            <person name="Griggs A."/>
            <person name="Gujja S."/>
            <person name="Hansen M."/>
            <person name="Howarth C."/>
            <person name="Imamovic A."/>
            <person name="Larimer J."/>
            <person name="Pearson M."/>
            <person name="Poon T.W."/>
            <person name="Priest M."/>
            <person name="Roberts A."/>
            <person name="Saif S."/>
            <person name="Shea T."/>
            <person name="Sykes S."/>
            <person name="Wortman J."/>
            <person name="Nusbaum C."/>
            <person name="Birren B."/>
        </authorList>
    </citation>
    <scope>NUCLEOTIDE SEQUENCE [LARGE SCALE GENOMIC DNA]</scope>
    <source>
        <strain evidence="4">nilgiri</strain>
    </source>
</reference>
<proteinExistence type="predicted"/>